<comment type="catalytic activity">
    <reaction evidence="8">
        <text>tRNA(Asx) + L-aspartate + ATP = L-aspartyl-tRNA(Asx) + AMP + diphosphate</text>
        <dbReference type="Rhea" id="RHEA:18349"/>
        <dbReference type="Rhea" id="RHEA-COMP:9710"/>
        <dbReference type="Rhea" id="RHEA-COMP:9711"/>
        <dbReference type="ChEBI" id="CHEBI:29991"/>
        <dbReference type="ChEBI" id="CHEBI:30616"/>
        <dbReference type="ChEBI" id="CHEBI:33019"/>
        <dbReference type="ChEBI" id="CHEBI:78442"/>
        <dbReference type="ChEBI" id="CHEBI:78516"/>
        <dbReference type="ChEBI" id="CHEBI:456215"/>
        <dbReference type="EC" id="6.1.1.23"/>
    </reaction>
</comment>
<dbReference type="InterPro" id="IPR045864">
    <property type="entry name" value="aa-tRNA-synth_II/BPL/LPL"/>
</dbReference>
<feature type="binding site" evidence="8">
    <location>
        <begin position="219"/>
        <end position="221"/>
    </location>
    <ligand>
        <name>ATP</name>
        <dbReference type="ChEBI" id="CHEBI:30616"/>
    </ligand>
</feature>
<dbReference type="RefSeq" id="WP_142902258.1">
    <property type="nucleotide sequence ID" value="NZ_ML660087.1"/>
</dbReference>
<feature type="site" description="Important for tRNA non-discrimination" evidence="8">
    <location>
        <position position="30"/>
    </location>
</feature>
<dbReference type="Pfam" id="PF01336">
    <property type="entry name" value="tRNA_anti-codon"/>
    <property type="match status" value="1"/>
</dbReference>
<dbReference type="SUPFAM" id="SSF50249">
    <property type="entry name" value="Nucleic acid-binding proteins"/>
    <property type="match status" value="1"/>
</dbReference>
<dbReference type="AlphaFoldDB" id="A0A545U9F6"/>
<keyword evidence="4 8" id="KW-0547">Nucleotide-binding</keyword>
<proteinExistence type="inferred from homology"/>
<reference evidence="10 11" key="1">
    <citation type="submission" date="2019-06" db="EMBL/GenBank/DDBJ databases">
        <title>Whole genome sequence for Cellvibrionaceae sp. R142.</title>
        <authorList>
            <person name="Wang G."/>
        </authorList>
    </citation>
    <scope>NUCLEOTIDE SEQUENCE [LARGE SCALE GENOMIC DNA]</scope>
    <source>
        <strain evidence="10 11">R142</strain>
    </source>
</reference>
<dbReference type="GO" id="GO:0005737">
    <property type="term" value="C:cytoplasm"/>
    <property type="evidence" value="ECO:0007669"/>
    <property type="project" value="UniProtKB-SubCell"/>
</dbReference>
<feature type="binding site" evidence="8">
    <location>
        <position position="219"/>
    </location>
    <ligand>
        <name>L-aspartate</name>
        <dbReference type="ChEBI" id="CHEBI:29991"/>
    </ligand>
</feature>
<comment type="caution">
    <text evidence="8">Lacks conserved residue(s) required for the propagation of feature annotation.</text>
</comment>
<evidence type="ECO:0000256" key="3">
    <source>
        <dbReference type="ARBA" id="ARBA00022598"/>
    </source>
</evidence>
<dbReference type="InterPro" id="IPR047090">
    <property type="entry name" value="AspRS_core"/>
</dbReference>
<dbReference type="Pfam" id="PF02938">
    <property type="entry name" value="GAD"/>
    <property type="match status" value="1"/>
</dbReference>
<evidence type="ECO:0000256" key="2">
    <source>
        <dbReference type="ARBA" id="ARBA00022490"/>
    </source>
</evidence>
<evidence type="ECO:0000313" key="10">
    <source>
        <dbReference type="EMBL" id="TQV86106.1"/>
    </source>
</evidence>
<evidence type="ECO:0000256" key="7">
    <source>
        <dbReference type="ARBA" id="ARBA00023146"/>
    </source>
</evidence>
<sequence>MRTDYCGAVDASFIGREVTLCGWVDRRRDHGGVIFIDLRDRDGVLQVVFDPDGKEDFQRADTVRSEYVLRVTGKVRARSPETVNPNMATGEVEVYGRELTILSRAETPPFQLDEHTAVGEDVRLKYRYLDLRRAEMQHHFRFRSKVTTAIRNYLDQQGFLDIETPILTRATPEGARDYLVPSRTHAGKFFALPQSPQLFKQLLMVAGFDRYYQIAKCFRDEDLRADRQPEFTQIDLEASFVSEEDVMAVTEGMIRQLFRDHQDVELGAFPRLTFAEAMAKYGSDKPDLRIPLQLVDVKDLMTEVEFKVFSGPARDPNGRVTALKLPGGNDKLTRKQIDDYTKFVSIYGAKGLAYIKVNDRDDLQNGLQSPIVKHLPTEVCAAILQRVEAESGDLIFFGADTGKVVSEALGALRCRLGEDLDLFTCDWAPLWVVDFPMFEQLDGSAGAWTPLHHPFTAPSCSAEALADAPGAALSRAYDMVLNGTELGGGSIRIHDPVMQQTVFQILGIDAAEQREKFGFLLDALKYGAPPHGGLAFGLDRLIMLMTGAGSIRDVMAFPKTQSAACVMTDAPGEVDAAVLRELHIRLRRKEESAG</sequence>
<keyword evidence="3 8" id="KW-0436">Ligase</keyword>
<dbReference type="Gene3D" id="3.30.1360.30">
    <property type="entry name" value="GAD-like domain"/>
    <property type="match status" value="1"/>
</dbReference>
<keyword evidence="6 8" id="KW-0648">Protein biosynthesis</keyword>
<dbReference type="GO" id="GO:0050560">
    <property type="term" value="F:aspartate-tRNA(Asn) ligase activity"/>
    <property type="evidence" value="ECO:0007669"/>
    <property type="project" value="UniProtKB-EC"/>
</dbReference>
<dbReference type="SUPFAM" id="SSF55681">
    <property type="entry name" value="Class II aaRS and biotin synthetases"/>
    <property type="match status" value="1"/>
</dbReference>
<dbReference type="GO" id="GO:0006422">
    <property type="term" value="P:aspartyl-tRNA aminoacylation"/>
    <property type="evidence" value="ECO:0007669"/>
    <property type="project" value="UniProtKB-UniRule"/>
</dbReference>
<keyword evidence="2 8" id="KW-0963">Cytoplasm</keyword>
<dbReference type="InterPro" id="IPR004365">
    <property type="entry name" value="NA-bd_OB_tRNA"/>
</dbReference>
<dbReference type="InterPro" id="IPR006195">
    <property type="entry name" value="aa-tRNA-synth_II"/>
</dbReference>
<dbReference type="InterPro" id="IPR047089">
    <property type="entry name" value="Asp-tRNA-ligase_1_N"/>
</dbReference>
<comment type="function">
    <text evidence="8">Aspartyl-tRNA synthetase with relaxed tRNA specificity since it is able to aspartylate not only its cognate tRNA(Asp) but also tRNA(Asn). Reaction proceeds in two steps: L-aspartate is first activated by ATP to form Asp-AMP and then transferred to the acceptor end of tRNA(Asp/Asn).</text>
</comment>
<feature type="domain" description="Aminoacyl-transfer RNA synthetases class-II family profile" evidence="9">
    <location>
        <begin position="140"/>
        <end position="558"/>
    </location>
</feature>
<dbReference type="SUPFAM" id="SSF55261">
    <property type="entry name" value="GAD domain-like"/>
    <property type="match status" value="1"/>
</dbReference>
<dbReference type="InterPro" id="IPR029351">
    <property type="entry name" value="GAD_dom"/>
</dbReference>
<feature type="binding site" evidence="8">
    <location>
        <position position="228"/>
    </location>
    <ligand>
        <name>ATP</name>
        <dbReference type="ChEBI" id="CHEBI:30616"/>
    </ligand>
</feature>
<dbReference type="InterPro" id="IPR012340">
    <property type="entry name" value="NA-bd_OB-fold"/>
</dbReference>
<dbReference type="PRINTS" id="PR01042">
    <property type="entry name" value="TRNASYNTHASP"/>
</dbReference>
<dbReference type="GO" id="GO:0003676">
    <property type="term" value="F:nucleic acid binding"/>
    <property type="evidence" value="ECO:0007669"/>
    <property type="project" value="InterPro"/>
</dbReference>
<feature type="binding site" evidence="8">
    <location>
        <position position="492"/>
    </location>
    <ligand>
        <name>L-aspartate</name>
        <dbReference type="ChEBI" id="CHEBI:29991"/>
    </ligand>
</feature>
<comment type="subcellular location">
    <subcellularLocation>
        <location evidence="8">Cytoplasm</location>
    </subcellularLocation>
</comment>
<evidence type="ECO:0000259" key="9">
    <source>
        <dbReference type="PROSITE" id="PS50862"/>
    </source>
</evidence>
<comment type="subunit">
    <text evidence="8">Homodimer.</text>
</comment>
<dbReference type="InterPro" id="IPR002312">
    <property type="entry name" value="Asp/Asn-tRNA-synth_IIb"/>
</dbReference>
<dbReference type="Proteomes" id="UP000319732">
    <property type="component" value="Unassembled WGS sequence"/>
</dbReference>
<dbReference type="InterPro" id="IPR004115">
    <property type="entry name" value="GAD-like_sf"/>
</dbReference>
<dbReference type="PANTHER" id="PTHR22594">
    <property type="entry name" value="ASPARTYL/LYSYL-TRNA SYNTHETASE"/>
    <property type="match status" value="1"/>
</dbReference>
<evidence type="ECO:0000256" key="4">
    <source>
        <dbReference type="ARBA" id="ARBA00022741"/>
    </source>
</evidence>
<evidence type="ECO:0000256" key="6">
    <source>
        <dbReference type="ARBA" id="ARBA00022917"/>
    </source>
</evidence>
<dbReference type="Pfam" id="PF00152">
    <property type="entry name" value="tRNA-synt_2"/>
    <property type="match status" value="1"/>
</dbReference>
<dbReference type="GO" id="GO:0005524">
    <property type="term" value="F:ATP binding"/>
    <property type="evidence" value="ECO:0007669"/>
    <property type="project" value="UniProtKB-UniRule"/>
</dbReference>
<evidence type="ECO:0000256" key="8">
    <source>
        <dbReference type="HAMAP-Rule" id="MF_00044"/>
    </source>
</evidence>
<organism evidence="10 11">
    <name type="scientific">Exilibacterium tricleocarpae</name>
    <dbReference type="NCBI Taxonomy" id="2591008"/>
    <lineage>
        <taxon>Bacteria</taxon>
        <taxon>Pseudomonadati</taxon>
        <taxon>Pseudomonadota</taxon>
        <taxon>Gammaproteobacteria</taxon>
        <taxon>Cellvibrionales</taxon>
        <taxon>Cellvibrionaceae</taxon>
        <taxon>Exilibacterium</taxon>
    </lineage>
</organism>
<keyword evidence="5 8" id="KW-0067">ATP-binding</keyword>
<evidence type="ECO:0000256" key="1">
    <source>
        <dbReference type="ARBA" id="ARBA00006303"/>
    </source>
</evidence>
<dbReference type="EC" id="6.1.1.23" evidence="8"/>
<dbReference type="Gene3D" id="3.30.930.10">
    <property type="entry name" value="Bira Bifunctional Protein, Domain 2"/>
    <property type="match status" value="1"/>
</dbReference>
<protein>
    <recommendedName>
        <fullName evidence="8">Aspartate--tRNA(Asp/Asn) ligase</fullName>
        <ecNumber evidence="8">6.1.1.23</ecNumber>
    </recommendedName>
    <alternativeName>
        <fullName evidence="8">Aspartyl-tRNA synthetase</fullName>
        <shortName evidence="8">AspRS</shortName>
    </alternativeName>
    <alternativeName>
        <fullName evidence="8">Non-discriminating aspartyl-tRNA synthetase</fullName>
        <shortName evidence="8">ND-AspRS</shortName>
    </alternativeName>
</protein>
<evidence type="ECO:0000256" key="5">
    <source>
        <dbReference type="ARBA" id="ARBA00022840"/>
    </source>
</evidence>
<dbReference type="PROSITE" id="PS50862">
    <property type="entry name" value="AA_TRNA_LIGASE_II"/>
    <property type="match status" value="1"/>
</dbReference>
<dbReference type="PANTHER" id="PTHR22594:SF5">
    <property type="entry name" value="ASPARTATE--TRNA LIGASE, MITOCHONDRIAL"/>
    <property type="match status" value="1"/>
</dbReference>
<evidence type="ECO:0000313" key="11">
    <source>
        <dbReference type="Proteomes" id="UP000319732"/>
    </source>
</evidence>
<feature type="binding site" evidence="8">
    <location>
        <begin position="537"/>
        <end position="540"/>
    </location>
    <ligand>
        <name>ATP</name>
        <dbReference type="ChEBI" id="CHEBI:30616"/>
    </ligand>
</feature>
<comment type="caution">
    <text evidence="10">The sequence shown here is derived from an EMBL/GenBank/DDBJ whole genome shotgun (WGS) entry which is preliminary data.</text>
</comment>
<dbReference type="HAMAP" id="MF_00044">
    <property type="entry name" value="Asp_tRNA_synth_type1"/>
    <property type="match status" value="1"/>
</dbReference>
<feature type="binding site" evidence="8">
    <location>
        <position position="485"/>
    </location>
    <ligand>
        <name>ATP</name>
        <dbReference type="ChEBI" id="CHEBI:30616"/>
    </ligand>
</feature>
<dbReference type="OrthoDB" id="9802326at2"/>
<name>A0A545U9F6_9GAMM</name>
<dbReference type="Gene3D" id="2.40.50.140">
    <property type="entry name" value="Nucleic acid-binding proteins"/>
    <property type="match status" value="1"/>
</dbReference>
<dbReference type="GO" id="GO:0004815">
    <property type="term" value="F:aspartate-tRNA ligase activity"/>
    <property type="evidence" value="ECO:0007669"/>
    <property type="project" value="UniProtKB-UniRule"/>
</dbReference>
<gene>
    <name evidence="8 10" type="primary">aspS</name>
    <name evidence="10" type="ORF">FKG94_00675</name>
</gene>
<dbReference type="InterPro" id="IPR004524">
    <property type="entry name" value="Asp-tRNA-ligase_1"/>
</dbReference>
<dbReference type="NCBIfam" id="TIGR00459">
    <property type="entry name" value="aspS_bact"/>
    <property type="match status" value="1"/>
</dbReference>
<keyword evidence="11" id="KW-1185">Reference proteome</keyword>
<feature type="region of interest" description="Aspartate" evidence="8">
    <location>
        <begin position="197"/>
        <end position="200"/>
    </location>
</feature>
<dbReference type="EMBL" id="VHSG01000002">
    <property type="protein sequence ID" value="TQV86106.1"/>
    <property type="molecule type" value="Genomic_DNA"/>
</dbReference>
<keyword evidence="7 8" id="KW-0030">Aminoacyl-tRNA synthetase</keyword>
<feature type="binding site" evidence="8">
    <location>
        <position position="452"/>
    </location>
    <ligand>
        <name>L-aspartate</name>
        <dbReference type="ChEBI" id="CHEBI:29991"/>
    </ligand>
</feature>
<accession>A0A545U9F6</accession>
<dbReference type="CDD" id="cd00777">
    <property type="entry name" value="AspRS_core"/>
    <property type="match status" value="1"/>
</dbReference>
<dbReference type="NCBIfam" id="NF001750">
    <property type="entry name" value="PRK00476.1"/>
    <property type="match status" value="1"/>
</dbReference>
<dbReference type="CDD" id="cd04317">
    <property type="entry name" value="EcAspRS_like_N"/>
    <property type="match status" value="1"/>
</dbReference>
<feature type="binding site" evidence="8">
    <location>
        <position position="173"/>
    </location>
    <ligand>
        <name>L-aspartate</name>
        <dbReference type="ChEBI" id="CHEBI:29991"/>
    </ligand>
</feature>
<comment type="similarity">
    <text evidence="1 8">Belongs to the class-II aminoacyl-tRNA synthetase family. Type 1 subfamily.</text>
</comment>
<dbReference type="InterPro" id="IPR004364">
    <property type="entry name" value="Aa-tRNA-synt_II"/>
</dbReference>